<dbReference type="InterPro" id="IPR005804">
    <property type="entry name" value="FA_desaturase_dom"/>
</dbReference>
<feature type="transmembrane region" description="Helical" evidence="1">
    <location>
        <begin position="267"/>
        <end position="288"/>
    </location>
</feature>
<dbReference type="GO" id="GO:0016020">
    <property type="term" value="C:membrane"/>
    <property type="evidence" value="ECO:0007669"/>
    <property type="project" value="TreeGrafter"/>
</dbReference>
<gene>
    <name evidence="3" type="ORF">LV83_02030</name>
</gene>
<protein>
    <submittedName>
        <fullName evidence="3">Linoleoyl-CoA desaturase</fullName>
    </submittedName>
</protein>
<evidence type="ECO:0000259" key="2">
    <source>
        <dbReference type="Pfam" id="PF00487"/>
    </source>
</evidence>
<dbReference type="InterPro" id="IPR012171">
    <property type="entry name" value="Fatty_acid_desaturase"/>
</dbReference>
<dbReference type="PIRSF" id="PIRSF015921">
    <property type="entry name" value="FA_sphinglp_des"/>
    <property type="match status" value="1"/>
</dbReference>
<dbReference type="AlphaFoldDB" id="A0A327PF01"/>
<evidence type="ECO:0000313" key="3">
    <source>
        <dbReference type="EMBL" id="RAI90027.1"/>
    </source>
</evidence>
<dbReference type="Proteomes" id="UP000249610">
    <property type="component" value="Unassembled WGS sequence"/>
</dbReference>
<keyword evidence="1" id="KW-0812">Transmembrane</keyword>
<keyword evidence="1" id="KW-0472">Membrane</keyword>
<dbReference type="PANTHER" id="PTHR19353">
    <property type="entry name" value="FATTY ACID DESATURASE 2"/>
    <property type="match status" value="1"/>
</dbReference>
<evidence type="ECO:0000313" key="4">
    <source>
        <dbReference type="Proteomes" id="UP000249610"/>
    </source>
</evidence>
<dbReference type="Pfam" id="PF00487">
    <property type="entry name" value="FA_desaturase"/>
    <property type="match status" value="1"/>
</dbReference>
<feature type="domain" description="Fatty acid desaturase" evidence="2">
    <location>
        <begin position="103"/>
        <end position="373"/>
    </location>
</feature>
<sequence length="395" mass="45592">MEESEICSKQIHLDRCSYRKTQTLSTEKEVPQQHIQMKKLKFDKTGNAEFSKILRIRVNDHFKNNNKNIYGNANMVFKTVIMLSVFIIPIIIICTGVIANAYLLFTLYITSGLGMAGVGMGVMHDAIHGSYSKNQTVNKYLGYTMNLIGANANVWKVQHNVLHHTYTNIDHADDDINAPFFLRFSPNAKLYWIHRFQYLYIWFFYGLSTISWITTKDFVRVNRYKEMGFFKKGSEFKKEILKILGWKIFYYSYALVIPLLMAPLPTYIIILAFLSMHFVTGICISAVFQTAHIVSDASFPQPDAEGQMEGDWTVHQLATTSNYAPKSRFFSWLIGGLNFQVEHHLFPNISHVHYRELSVIVAETAQEFNVPYLVRDTFMDAISDHIDMLRQLGRA</sequence>
<keyword evidence="4" id="KW-1185">Reference proteome</keyword>
<feature type="transmembrane region" description="Helical" evidence="1">
    <location>
        <begin position="199"/>
        <end position="219"/>
    </location>
</feature>
<organism evidence="3 4">
    <name type="scientific">Algoriphagus yeomjeoni</name>
    <dbReference type="NCBI Taxonomy" id="291403"/>
    <lineage>
        <taxon>Bacteria</taxon>
        <taxon>Pseudomonadati</taxon>
        <taxon>Bacteroidota</taxon>
        <taxon>Cytophagia</taxon>
        <taxon>Cytophagales</taxon>
        <taxon>Cyclobacteriaceae</taxon>
        <taxon>Algoriphagus</taxon>
    </lineage>
</organism>
<feature type="transmembrane region" description="Helical" evidence="1">
    <location>
        <begin position="240"/>
        <end position="261"/>
    </location>
</feature>
<name>A0A327PF01_9BACT</name>
<proteinExistence type="predicted"/>
<dbReference type="CDD" id="cd03506">
    <property type="entry name" value="Delta6-FADS-like"/>
    <property type="match status" value="1"/>
</dbReference>
<accession>A0A327PF01</accession>
<dbReference type="GO" id="GO:0016717">
    <property type="term" value="F:oxidoreductase activity, acting on paired donors, with oxidation of a pair of donors resulting in the reduction of molecular oxygen to two molecules of water"/>
    <property type="evidence" value="ECO:0007669"/>
    <property type="project" value="TreeGrafter"/>
</dbReference>
<keyword evidence="1" id="KW-1133">Transmembrane helix</keyword>
<evidence type="ECO:0000256" key="1">
    <source>
        <dbReference type="SAM" id="Phobius"/>
    </source>
</evidence>
<dbReference type="EMBL" id="QLLK01000005">
    <property type="protein sequence ID" value="RAI90027.1"/>
    <property type="molecule type" value="Genomic_DNA"/>
</dbReference>
<comment type="caution">
    <text evidence="3">The sequence shown here is derived from an EMBL/GenBank/DDBJ whole genome shotgun (WGS) entry which is preliminary data.</text>
</comment>
<feature type="transmembrane region" description="Helical" evidence="1">
    <location>
        <begin position="80"/>
        <end position="105"/>
    </location>
</feature>
<dbReference type="PANTHER" id="PTHR19353:SF19">
    <property type="entry name" value="DELTA(5) FATTY ACID DESATURASE C-RELATED"/>
    <property type="match status" value="1"/>
</dbReference>
<dbReference type="GO" id="GO:0008610">
    <property type="term" value="P:lipid biosynthetic process"/>
    <property type="evidence" value="ECO:0007669"/>
    <property type="project" value="UniProtKB-ARBA"/>
</dbReference>
<reference evidence="3 4" key="1">
    <citation type="submission" date="2018-06" db="EMBL/GenBank/DDBJ databases">
        <title>Genomic Encyclopedia of Archaeal and Bacterial Type Strains, Phase II (KMG-II): from individual species to whole genera.</title>
        <authorList>
            <person name="Goeker M."/>
        </authorList>
    </citation>
    <scope>NUCLEOTIDE SEQUENCE [LARGE SCALE GENOMIC DNA]</scope>
    <source>
        <strain evidence="3 4">DSM 23446</strain>
    </source>
</reference>